<comment type="caution">
    <text evidence="2">The sequence shown here is derived from an EMBL/GenBank/DDBJ whole genome shotgun (WGS) entry which is preliminary data.</text>
</comment>
<dbReference type="PANTHER" id="PTHR31606">
    <property type="entry name" value="WW DOMAIN BINDING PROTEIN 2, ISOFORM E"/>
    <property type="match status" value="1"/>
</dbReference>
<feature type="compositionally biased region" description="Low complexity" evidence="1">
    <location>
        <begin position="162"/>
        <end position="174"/>
    </location>
</feature>
<protein>
    <submittedName>
        <fullName evidence="2">Uncharacterized protein</fullName>
    </submittedName>
</protein>
<dbReference type="InterPro" id="IPR044852">
    <property type="entry name" value="WBP2-like"/>
</dbReference>
<name>A0ABR3ZNV2_9PEZI</name>
<feature type="region of interest" description="Disordered" evidence="1">
    <location>
        <begin position="142"/>
        <end position="238"/>
    </location>
</feature>
<evidence type="ECO:0000313" key="2">
    <source>
        <dbReference type="EMBL" id="KAL1902376.1"/>
    </source>
</evidence>
<organism evidence="2 3">
    <name type="scientific">Sporothrix stenoceras</name>
    <dbReference type="NCBI Taxonomy" id="5173"/>
    <lineage>
        <taxon>Eukaryota</taxon>
        <taxon>Fungi</taxon>
        <taxon>Dikarya</taxon>
        <taxon>Ascomycota</taxon>
        <taxon>Pezizomycotina</taxon>
        <taxon>Sordariomycetes</taxon>
        <taxon>Sordariomycetidae</taxon>
        <taxon>Ophiostomatales</taxon>
        <taxon>Ophiostomataceae</taxon>
        <taxon>Sporothrix</taxon>
    </lineage>
</organism>
<reference evidence="2 3" key="1">
    <citation type="journal article" date="2024" name="IMA Fungus">
        <title>IMA Genome - F19 : A genome assembly and annotation guide to empower mycologists, including annotated draft genome sequences of Ceratocystis pirilliformis, Diaporthe australafricana, Fusarium ophioides, Paecilomyces lecythidis, and Sporothrix stenoceras.</title>
        <authorList>
            <person name="Aylward J."/>
            <person name="Wilson A.M."/>
            <person name="Visagie C.M."/>
            <person name="Spraker J."/>
            <person name="Barnes I."/>
            <person name="Buitendag C."/>
            <person name="Ceriani C."/>
            <person name="Del Mar Angel L."/>
            <person name="du Plessis D."/>
            <person name="Fuchs T."/>
            <person name="Gasser K."/>
            <person name="Kramer D."/>
            <person name="Li W."/>
            <person name="Munsamy K."/>
            <person name="Piso A."/>
            <person name="Price J.L."/>
            <person name="Sonnekus B."/>
            <person name="Thomas C."/>
            <person name="van der Nest A."/>
            <person name="van Dijk A."/>
            <person name="van Heerden A."/>
            <person name="van Vuuren N."/>
            <person name="Yilmaz N."/>
            <person name="Duong T.A."/>
            <person name="van der Merwe N.A."/>
            <person name="Wingfield M.J."/>
            <person name="Wingfield B.D."/>
        </authorList>
    </citation>
    <scope>NUCLEOTIDE SEQUENCE [LARGE SCALE GENOMIC DNA]</scope>
    <source>
        <strain evidence="2 3">CMW 5346</strain>
    </source>
</reference>
<dbReference type="EMBL" id="JAWCUI010000005">
    <property type="protein sequence ID" value="KAL1902376.1"/>
    <property type="molecule type" value="Genomic_DNA"/>
</dbReference>
<gene>
    <name evidence="2" type="ORF">Sste5346_001355</name>
</gene>
<proteinExistence type="predicted"/>
<evidence type="ECO:0000313" key="3">
    <source>
        <dbReference type="Proteomes" id="UP001583186"/>
    </source>
</evidence>
<dbReference type="Proteomes" id="UP001583186">
    <property type="component" value="Unassembled WGS sequence"/>
</dbReference>
<evidence type="ECO:0000256" key="1">
    <source>
        <dbReference type="SAM" id="MobiDB-lite"/>
    </source>
</evidence>
<feature type="compositionally biased region" description="Basic and acidic residues" evidence="1">
    <location>
        <begin position="180"/>
        <end position="195"/>
    </location>
</feature>
<dbReference type="CDD" id="cd13214">
    <property type="entry name" value="PH-GRAM_WBP2"/>
    <property type="match status" value="1"/>
</dbReference>
<accession>A0ABR3ZNV2</accession>
<dbReference type="PANTHER" id="PTHR31606:SF1">
    <property type="entry name" value="WW DOMAIN BINDING PROTEIN 2, ISOFORM E"/>
    <property type="match status" value="1"/>
</dbReference>
<sequence length="258" mass="28534">MDFYQEQHSYTLASNASVNSDDSDEDASWVMMSRDGEVVKLPGEKIYYKVIYVPARPTETFKSFSAPILDFEDTRVASSFFGPWSWNAIVKPTIGGGIPSDVPRLELKLTFKEGGHDAFQNKFEVMKERLSYARTLQQETGQVIPTGEDLPQYEPPKPSGPPATASSAATATTTVGEASRASDAKEREALDHFSQSHEQQTPRTAQADLLGATLQQNNSRNQPSPIMPDEPPPDYEEAQAQAIGNRFEENTREAADQQ</sequence>
<dbReference type="SUPFAM" id="SSF50729">
    <property type="entry name" value="PH domain-like"/>
    <property type="match status" value="1"/>
</dbReference>
<keyword evidence="3" id="KW-1185">Reference proteome</keyword>